<gene>
    <name evidence="1" type="ORF">S06H3_64697</name>
</gene>
<organism evidence="1">
    <name type="scientific">marine sediment metagenome</name>
    <dbReference type="NCBI Taxonomy" id="412755"/>
    <lineage>
        <taxon>unclassified sequences</taxon>
        <taxon>metagenomes</taxon>
        <taxon>ecological metagenomes</taxon>
    </lineage>
</organism>
<dbReference type="AlphaFoldDB" id="X1PH76"/>
<dbReference type="EMBL" id="BARV01043298">
    <property type="protein sequence ID" value="GAI55647.1"/>
    <property type="molecule type" value="Genomic_DNA"/>
</dbReference>
<proteinExistence type="predicted"/>
<evidence type="ECO:0000313" key="1">
    <source>
        <dbReference type="EMBL" id="GAI55647.1"/>
    </source>
</evidence>
<accession>X1PH76</accession>
<protein>
    <submittedName>
        <fullName evidence="1">Uncharacterized protein</fullName>
    </submittedName>
</protein>
<reference evidence="1" key="1">
    <citation type="journal article" date="2014" name="Front. Microbiol.">
        <title>High frequency of phylogenetically diverse reductive dehalogenase-homologous genes in deep subseafloor sedimentary metagenomes.</title>
        <authorList>
            <person name="Kawai M."/>
            <person name="Futagami T."/>
            <person name="Toyoda A."/>
            <person name="Takaki Y."/>
            <person name="Nishi S."/>
            <person name="Hori S."/>
            <person name="Arai W."/>
            <person name="Tsubouchi T."/>
            <person name="Morono Y."/>
            <person name="Uchiyama I."/>
            <person name="Ito T."/>
            <person name="Fujiyama A."/>
            <person name="Inagaki F."/>
            <person name="Takami H."/>
        </authorList>
    </citation>
    <scope>NUCLEOTIDE SEQUENCE</scope>
    <source>
        <strain evidence="1">Expedition CK06-06</strain>
    </source>
</reference>
<feature type="non-terminal residue" evidence="1">
    <location>
        <position position="1"/>
    </location>
</feature>
<sequence length="63" mass="7154">GCSPEEKARIKRDFSTLLQLGITPEMVLSEVVRQMPEVGLIMEGKEGYKTTEIRKLEQFVKEG</sequence>
<comment type="caution">
    <text evidence="1">The sequence shown here is derived from an EMBL/GenBank/DDBJ whole genome shotgun (WGS) entry which is preliminary data.</text>
</comment>
<name>X1PH76_9ZZZZ</name>